<reference evidence="1" key="1">
    <citation type="submission" date="2017-07" db="EMBL/GenBank/DDBJ databases">
        <title>Taro Niue Genome Assembly and Annotation.</title>
        <authorList>
            <person name="Atibalentja N."/>
            <person name="Keating K."/>
            <person name="Fields C.J."/>
        </authorList>
    </citation>
    <scope>NUCLEOTIDE SEQUENCE</scope>
    <source>
        <strain evidence="1">Niue_2</strain>
        <tissue evidence="1">Leaf</tissue>
    </source>
</reference>
<evidence type="ECO:0000313" key="2">
    <source>
        <dbReference type="Proteomes" id="UP000652761"/>
    </source>
</evidence>
<gene>
    <name evidence="1" type="ORF">Taro_026789</name>
</gene>
<dbReference type="AlphaFoldDB" id="A0A843VCA2"/>
<accession>A0A843VCA2</accession>
<keyword evidence="2" id="KW-1185">Reference proteome</keyword>
<protein>
    <submittedName>
        <fullName evidence="1">Uncharacterized protein</fullName>
    </submittedName>
</protein>
<comment type="caution">
    <text evidence="1">The sequence shown here is derived from an EMBL/GenBank/DDBJ whole genome shotgun (WGS) entry which is preliminary data.</text>
</comment>
<evidence type="ECO:0000313" key="1">
    <source>
        <dbReference type="EMBL" id="MQL94131.1"/>
    </source>
</evidence>
<sequence length="64" mass="6912">MTQAHSLARSLARKQGGRGLLALAVRSANFLLPLLPLFPPPQADISAQGCHLQKQQHVFYTSCG</sequence>
<dbReference type="Proteomes" id="UP000652761">
    <property type="component" value="Unassembled WGS sequence"/>
</dbReference>
<dbReference type="EMBL" id="NMUH01001638">
    <property type="protein sequence ID" value="MQL94131.1"/>
    <property type="molecule type" value="Genomic_DNA"/>
</dbReference>
<organism evidence="1 2">
    <name type="scientific">Colocasia esculenta</name>
    <name type="common">Wild taro</name>
    <name type="synonym">Arum esculentum</name>
    <dbReference type="NCBI Taxonomy" id="4460"/>
    <lineage>
        <taxon>Eukaryota</taxon>
        <taxon>Viridiplantae</taxon>
        <taxon>Streptophyta</taxon>
        <taxon>Embryophyta</taxon>
        <taxon>Tracheophyta</taxon>
        <taxon>Spermatophyta</taxon>
        <taxon>Magnoliopsida</taxon>
        <taxon>Liliopsida</taxon>
        <taxon>Araceae</taxon>
        <taxon>Aroideae</taxon>
        <taxon>Colocasieae</taxon>
        <taxon>Colocasia</taxon>
    </lineage>
</organism>
<name>A0A843VCA2_COLES</name>
<proteinExistence type="predicted"/>